<evidence type="ECO:0000259" key="8">
    <source>
        <dbReference type="Pfam" id="PF13396"/>
    </source>
</evidence>
<keyword evidence="5 6" id="KW-0472">Membrane</keyword>
<keyword evidence="10" id="KW-1185">Reference proteome</keyword>
<organism evidence="9 10">
    <name type="scientific">Terrabacter terrae</name>
    <dbReference type="NCBI Taxonomy" id="318434"/>
    <lineage>
        <taxon>Bacteria</taxon>
        <taxon>Bacillati</taxon>
        <taxon>Actinomycetota</taxon>
        <taxon>Actinomycetes</taxon>
        <taxon>Micrococcales</taxon>
        <taxon>Intrasporangiaceae</taxon>
        <taxon>Terrabacter</taxon>
    </lineage>
</organism>
<feature type="domain" description="Cardiolipin synthase N-terminal" evidence="8">
    <location>
        <begin position="18"/>
        <end position="63"/>
    </location>
</feature>
<evidence type="ECO:0000256" key="4">
    <source>
        <dbReference type="ARBA" id="ARBA00022989"/>
    </source>
</evidence>
<keyword evidence="3 6" id="KW-0812">Transmembrane</keyword>
<evidence type="ECO:0000256" key="6">
    <source>
        <dbReference type="SAM" id="Phobius"/>
    </source>
</evidence>
<dbReference type="InterPro" id="IPR018649">
    <property type="entry name" value="SHOCT"/>
</dbReference>
<evidence type="ECO:0000313" key="10">
    <source>
        <dbReference type="Proteomes" id="UP001501285"/>
    </source>
</evidence>
<gene>
    <name evidence="9" type="ORF">GCM10009740_35440</name>
</gene>
<comment type="subcellular location">
    <subcellularLocation>
        <location evidence="1">Cell membrane</location>
        <topology evidence="1">Multi-pass membrane protein</topology>
    </subcellularLocation>
</comment>
<dbReference type="Pfam" id="PF09851">
    <property type="entry name" value="SHOCT"/>
    <property type="match status" value="1"/>
</dbReference>
<evidence type="ECO:0000259" key="7">
    <source>
        <dbReference type="Pfam" id="PF09851"/>
    </source>
</evidence>
<feature type="transmembrane region" description="Helical" evidence="6">
    <location>
        <begin position="7"/>
        <end position="27"/>
    </location>
</feature>
<name>A0ABN2UN46_9MICO</name>
<evidence type="ECO:0000256" key="2">
    <source>
        <dbReference type="ARBA" id="ARBA00022475"/>
    </source>
</evidence>
<evidence type="ECO:0000313" key="9">
    <source>
        <dbReference type="EMBL" id="GAA2039556.1"/>
    </source>
</evidence>
<dbReference type="InterPro" id="IPR027379">
    <property type="entry name" value="CLS_N"/>
</dbReference>
<accession>A0ABN2UN46</accession>
<keyword evidence="2" id="KW-1003">Cell membrane</keyword>
<keyword evidence="4 6" id="KW-1133">Transmembrane helix</keyword>
<evidence type="ECO:0000256" key="3">
    <source>
        <dbReference type="ARBA" id="ARBA00022692"/>
    </source>
</evidence>
<dbReference type="RefSeq" id="WP_343993786.1">
    <property type="nucleotide sequence ID" value="NZ_BAAANB010000021.1"/>
</dbReference>
<dbReference type="Proteomes" id="UP001501285">
    <property type="component" value="Unassembled WGS sequence"/>
</dbReference>
<protein>
    <submittedName>
        <fullName evidence="9">SHOCT domain-containing protein</fullName>
    </submittedName>
</protein>
<dbReference type="EMBL" id="BAAANB010000021">
    <property type="protein sequence ID" value="GAA2039556.1"/>
    <property type="molecule type" value="Genomic_DNA"/>
</dbReference>
<dbReference type="Pfam" id="PF13396">
    <property type="entry name" value="PLDc_N"/>
    <property type="match status" value="1"/>
</dbReference>
<proteinExistence type="predicted"/>
<evidence type="ECO:0000256" key="1">
    <source>
        <dbReference type="ARBA" id="ARBA00004651"/>
    </source>
</evidence>
<feature type="domain" description="SHOCT" evidence="7">
    <location>
        <begin position="99"/>
        <end position="126"/>
    </location>
</feature>
<evidence type="ECO:0000256" key="5">
    <source>
        <dbReference type="ARBA" id="ARBA00023136"/>
    </source>
</evidence>
<reference evidence="10" key="1">
    <citation type="journal article" date="2019" name="Int. J. Syst. Evol. Microbiol.">
        <title>The Global Catalogue of Microorganisms (GCM) 10K type strain sequencing project: providing services to taxonomists for standard genome sequencing and annotation.</title>
        <authorList>
            <consortium name="The Broad Institute Genomics Platform"/>
            <consortium name="The Broad Institute Genome Sequencing Center for Infectious Disease"/>
            <person name="Wu L."/>
            <person name="Ma J."/>
        </authorList>
    </citation>
    <scope>NUCLEOTIDE SEQUENCE [LARGE SCALE GENOMIC DNA]</scope>
    <source>
        <strain evidence="10">JCM 14283</strain>
    </source>
</reference>
<comment type="caution">
    <text evidence="9">The sequence shown here is derived from an EMBL/GenBank/DDBJ whole genome shotgun (WGS) entry which is preliminary data.</text>
</comment>
<sequence>MDFWSFFWLLVWSFCFVAYLMILFHIFGDLFRDKELGGFAKVLWVVVLFVLPFLAALIYLVVRGRGMAEREMEGKQRQMAAQEEYIRSVAAPQSATGVDQLAQAKSLLDSGLITADDFAQIKQKALA</sequence>
<feature type="transmembrane region" description="Helical" evidence="6">
    <location>
        <begin position="39"/>
        <end position="62"/>
    </location>
</feature>